<feature type="non-terminal residue" evidence="2">
    <location>
        <position position="101"/>
    </location>
</feature>
<organism evidence="2 3">
    <name type="scientific">Wuchereria bancrofti</name>
    <dbReference type="NCBI Taxonomy" id="6293"/>
    <lineage>
        <taxon>Eukaryota</taxon>
        <taxon>Metazoa</taxon>
        <taxon>Ecdysozoa</taxon>
        <taxon>Nematoda</taxon>
        <taxon>Chromadorea</taxon>
        <taxon>Rhabditida</taxon>
        <taxon>Spirurina</taxon>
        <taxon>Spiruromorpha</taxon>
        <taxon>Filarioidea</taxon>
        <taxon>Onchocercidae</taxon>
        <taxon>Wuchereria</taxon>
    </lineage>
</organism>
<accession>J9E6X6</accession>
<dbReference type="EMBL" id="ADBV01019573">
    <property type="protein sequence ID" value="EJW71084.1"/>
    <property type="molecule type" value="Genomic_DNA"/>
</dbReference>
<evidence type="ECO:0000259" key="1">
    <source>
        <dbReference type="Pfam" id="PF14652"/>
    </source>
</evidence>
<proteinExistence type="predicted"/>
<name>J9E6X6_WUCBA</name>
<feature type="domain" description="KATNIP" evidence="1">
    <location>
        <begin position="22"/>
        <end position="73"/>
    </location>
</feature>
<evidence type="ECO:0000313" key="2">
    <source>
        <dbReference type="EMBL" id="EJW71084.1"/>
    </source>
</evidence>
<dbReference type="InterPro" id="IPR027859">
    <property type="entry name" value="KATNIP_dom"/>
</dbReference>
<protein>
    <recommendedName>
        <fullName evidence="1">KATNIP domain-containing protein</fullName>
    </recommendedName>
</protein>
<gene>
    <name evidence="2" type="ORF">WUBG_18009</name>
</gene>
<dbReference type="Pfam" id="PF14652">
    <property type="entry name" value="DUF4457"/>
    <property type="match status" value="1"/>
</dbReference>
<dbReference type="Proteomes" id="UP000004810">
    <property type="component" value="Unassembled WGS sequence"/>
</dbReference>
<evidence type="ECO:0000313" key="3">
    <source>
        <dbReference type="Proteomes" id="UP000004810"/>
    </source>
</evidence>
<reference evidence="3" key="1">
    <citation type="submission" date="2012-08" db="EMBL/GenBank/DDBJ databases">
        <title>The Genome Sequence of Wuchereria bancrofti.</title>
        <authorList>
            <person name="Nutman T.B."/>
            <person name="Fink D.L."/>
            <person name="Russ C."/>
            <person name="Young S."/>
            <person name="Zeng Q."/>
            <person name="Koehrsen M."/>
            <person name="Alvarado L."/>
            <person name="Berlin A."/>
            <person name="Chapman S.B."/>
            <person name="Chen Z."/>
            <person name="Freedman E."/>
            <person name="Gellesch M."/>
            <person name="Goldberg J."/>
            <person name="Griggs A."/>
            <person name="Gujja S."/>
            <person name="Heilman E.R."/>
            <person name="Heiman D."/>
            <person name="Hepburn T."/>
            <person name="Howarth C."/>
            <person name="Jen D."/>
            <person name="Larson L."/>
            <person name="Lewis B."/>
            <person name="Mehta T."/>
            <person name="Park D."/>
            <person name="Pearson M."/>
            <person name="Roberts A."/>
            <person name="Saif S."/>
            <person name="Shea T."/>
            <person name="Shenoy N."/>
            <person name="Sisk P."/>
            <person name="Stolte C."/>
            <person name="Sykes S."/>
            <person name="Walk T."/>
            <person name="White J."/>
            <person name="Yandava C."/>
            <person name="Haas B."/>
            <person name="Henn M.R."/>
            <person name="Nusbaum C."/>
            <person name="Birren B."/>
        </authorList>
    </citation>
    <scope>NUCLEOTIDE SEQUENCE [LARGE SCALE GENOMIC DNA]</scope>
    <source>
        <strain evidence="3">NA</strain>
    </source>
</reference>
<comment type="caution">
    <text evidence="2">The sequence shown here is derived from an EMBL/GenBank/DDBJ whole genome shotgun (WGS) entry which is preliminary data.</text>
</comment>
<sequence length="101" mass="11212">MSKSMSTKKHLSDCNGSGEACAFAIPELPRGELFRFILCSSWDDAHFIGLNAIELFNTVGERPQIDEMKTNATITRGSLDNVFKNGEVNLSTNDPRKMWSA</sequence>
<dbReference type="AlphaFoldDB" id="J9E6X6"/>